<gene>
    <name evidence="3" type="ORF">L873DRAFT_883898</name>
</gene>
<protein>
    <submittedName>
        <fullName evidence="3">Uncharacterized protein</fullName>
    </submittedName>
</protein>
<proteinExistence type="predicted"/>
<name>A0A3N4JNG5_9PEZI</name>
<keyword evidence="2" id="KW-1133">Transmembrane helix</keyword>
<organism evidence="3 4">
    <name type="scientific">Choiromyces venosus 120613-1</name>
    <dbReference type="NCBI Taxonomy" id="1336337"/>
    <lineage>
        <taxon>Eukaryota</taxon>
        <taxon>Fungi</taxon>
        <taxon>Dikarya</taxon>
        <taxon>Ascomycota</taxon>
        <taxon>Pezizomycotina</taxon>
        <taxon>Pezizomycetes</taxon>
        <taxon>Pezizales</taxon>
        <taxon>Tuberaceae</taxon>
        <taxon>Choiromyces</taxon>
    </lineage>
</organism>
<evidence type="ECO:0000256" key="1">
    <source>
        <dbReference type="SAM" id="MobiDB-lite"/>
    </source>
</evidence>
<reference evidence="3 4" key="1">
    <citation type="journal article" date="2018" name="Nat. Ecol. Evol.">
        <title>Pezizomycetes genomes reveal the molecular basis of ectomycorrhizal truffle lifestyle.</title>
        <authorList>
            <person name="Murat C."/>
            <person name="Payen T."/>
            <person name="Noel B."/>
            <person name="Kuo A."/>
            <person name="Morin E."/>
            <person name="Chen J."/>
            <person name="Kohler A."/>
            <person name="Krizsan K."/>
            <person name="Balestrini R."/>
            <person name="Da Silva C."/>
            <person name="Montanini B."/>
            <person name="Hainaut M."/>
            <person name="Levati E."/>
            <person name="Barry K.W."/>
            <person name="Belfiori B."/>
            <person name="Cichocki N."/>
            <person name="Clum A."/>
            <person name="Dockter R.B."/>
            <person name="Fauchery L."/>
            <person name="Guy J."/>
            <person name="Iotti M."/>
            <person name="Le Tacon F."/>
            <person name="Lindquist E.A."/>
            <person name="Lipzen A."/>
            <person name="Malagnac F."/>
            <person name="Mello A."/>
            <person name="Molinier V."/>
            <person name="Miyauchi S."/>
            <person name="Poulain J."/>
            <person name="Riccioni C."/>
            <person name="Rubini A."/>
            <person name="Sitrit Y."/>
            <person name="Splivallo R."/>
            <person name="Traeger S."/>
            <person name="Wang M."/>
            <person name="Zifcakova L."/>
            <person name="Wipf D."/>
            <person name="Zambonelli A."/>
            <person name="Paolocci F."/>
            <person name="Nowrousian M."/>
            <person name="Ottonello S."/>
            <person name="Baldrian P."/>
            <person name="Spatafora J.W."/>
            <person name="Henrissat B."/>
            <person name="Nagy L.G."/>
            <person name="Aury J.M."/>
            <person name="Wincker P."/>
            <person name="Grigoriev I.V."/>
            <person name="Bonfante P."/>
            <person name="Martin F.M."/>
        </authorList>
    </citation>
    <scope>NUCLEOTIDE SEQUENCE [LARGE SCALE GENOMIC DNA]</scope>
    <source>
        <strain evidence="3 4">120613-1</strain>
    </source>
</reference>
<sequence>MHLHPQERKKEKKEKKNPPTDGIRPAGYYTTERKRKEKKPKTKNQNKPKYSTVPHCTIHHHPLPPAARGGYFPVYRLRTRLPILALPETKGGVFALTMQVTLAVAGLLFFLLFCIWSSLGMFFRNIGWWAGKRNSVWKRWVVYSWRLTVTGGWALGGGCGYGLFHTLGEGRGASKLFVALLLLVEFGGFGGKGGGGVFFFTF</sequence>
<feature type="region of interest" description="Disordered" evidence="1">
    <location>
        <begin position="1"/>
        <end position="54"/>
    </location>
</feature>
<evidence type="ECO:0000256" key="2">
    <source>
        <dbReference type="SAM" id="Phobius"/>
    </source>
</evidence>
<feature type="transmembrane region" description="Helical" evidence="2">
    <location>
        <begin position="143"/>
        <end position="164"/>
    </location>
</feature>
<evidence type="ECO:0000313" key="3">
    <source>
        <dbReference type="EMBL" id="RPA99795.1"/>
    </source>
</evidence>
<dbReference type="Proteomes" id="UP000276215">
    <property type="component" value="Unassembled WGS sequence"/>
</dbReference>
<feature type="transmembrane region" description="Helical" evidence="2">
    <location>
        <begin position="100"/>
        <end position="123"/>
    </location>
</feature>
<keyword evidence="2" id="KW-0472">Membrane</keyword>
<accession>A0A3N4JNG5</accession>
<feature type="compositionally biased region" description="Basic and acidic residues" evidence="1">
    <location>
        <begin position="1"/>
        <end position="18"/>
    </location>
</feature>
<keyword evidence="4" id="KW-1185">Reference proteome</keyword>
<evidence type="ECO:0000313" key="4">
    <source>
        <dbReference type="Proteomes" id="UP000276215"/>
    </source>
</evidence>
<dbReference type="EMBL" id="ML120385">
    <property type="protein sequence ID" value="RPA99795.1"/>
    <property type="molecule type" value="Genomic_DNA"/>
</dbReference>
<feature type="transmembrane region" description="Helical" evidence="2">
    <location>
        <begin position="176"/>
        <end position="200"/>
    </location>
</feature>
<dbReference type="AlphaFoldDB" id="A0A3N4JNG5"/>
<keyword evidence="2" id="KW-0812">Transmembrane</keyword>
<feature type="compositionally biased region" description="Basic residues" evidence="1">
    <location>
        <begin position="33"/>
        <end position="46"/>
    </location>
</feature>